<name>A0A4P8EI81_9RHOB</name>
<keyword evidence="4 6" id="KW-0862">Zinc</keyword>
<comment type="similarity">
    <text evidence="6">Belongs to the peptidase M48 family.</text>
</comment>
<keyword evidence="1 6" id="KW-0645">Protease</keyword>
<dbReference type="EMBL" id="CP039964">
    <property type="protein sequence ID" value="QCO56335.1"/>
    <property type="molecule type" value="Genomic_DNA"/>
</dbReference>
<dbReference type="OrthoDB" id="7338723at2"/>
<evidence type="ECO:0000313" key="9">
    <source>
        <dbReference type="EMBL" id="QCO56335.1"/>
    </source>
</evidence>
<feature type="signal peptide" evidence="7">
    <location>
        <begin position="1"/>
        <end position="20"/>
    </location>
</feature>
<evidence type="ECO:0000259" key="8">
    <source>
        <dbReference type="Pfam" id="PF01435"/>
    </source>
</evidence>
<protein>
    <submittedName>
        <fullName evidence="9">Peptidase M48</fullName>
    </submittedName>
</protein>
<keyword evidence="7" id="KW-0732">Signal</keyword>
<evidence type="ECO:0000313" key="10">
    <source>
        <dbReference type="Proteomes" id="UP000298631"/>
    </source>
</evidence>
<dbReference type="Gene3D" id="3.30.2010.10">
    <property type="entry name" value="Metalloproteases ('zincins'), catalytic domain"/>
    <property type="match status" value="1"/>
</dbReference>
<dbReference type="GO" id="GO:0016020">
    <property type="term" value="C:membrane"/>
    <property type="evidence" value="ECO:0007669"/>
    <property type="project" value="TreeGrafter"/>
</dbReference>
<keyword evidence="3 6" id="KW-0378">Hydrolase</keyword>
<dbReference type="RefSeq" id="WP_137194118.1">
    <property type="nucleotide sequence ID" value="NZ_CP039964.1"/>
</dbReference>
<dbReference type="Pfam" id="PF01435">
    <property type="entry name" value="Peptidase_M48"/>
    <property type="match status" value="1"/>
</dbReference>
<dbReference type="GO" id="GO:0004222">
    <property type="term" value="F:metalloendopeptidase activity"/>
    <property type="evidence" value="ECO:0007669"/>
    <property type="project" value="InterPro"/>
</dbReference>
<dbReference type="GO" id="GO:0051603">
    <property type="term" value="P:proteolysis involved in protein catabolic process"/>
    <property type="evidence" value="ECO:0007669"/>
    <property type="project" value="TreeGrafter"/>
</dbReference>
<dbReference type="PANTHER" id="PTHR22726">
    <property type="entry name" value="METALLOENDOPEPTIDASE OMA1"/>
    <property type="match status" value="1"/>
</dbReference>
<dbReference type="KEGG" id="pseb:EOK75_11695"/>
<keyword evidence="5 6" id="KW-0482">Metalloprotease</keyword>
<dbReference type="AlphaFoldDB" id="A0A4P8EI81"/>
<dbReference type="CDD" id="cd07324">
    <property type="entry name" value="M48C_Oma1-like"/>
    <property type="match status" value="1"/>
</dbReference>
<reference evidence="9 10" key="1">
    <citation type="submission" date="2019-05" db="EMBL/GenBank/DDBJ databases">
        <title>Pseudorhodobacter turbinis sp. nov., isolated from the gut of the Korean turban shell.</title>
        <authorList>
            <person name="Jeong Y.-S."/>
            <person name="Kang W.-R."/>
            <person name="Bae J.-W."/>
        </authorList>
    </citation>
    <scope>NUCLEOTIDE SEQUENCE [LARGE SCALE GENOMIC DNA]</scope>
    <source>
        <strain evidence="9 10">S12M18</strain>
    </source>
</reference>
<organism evidence="9 10">
    <name type="scientific">Pseudorhodobacter turbinis</name>
    <dbReference type="NCBI Taxonomy" id="2500533"/>
    <lineage>
        <taxon>Bacteria</taxon>
        <taxon>Pseudomonadati</taxon>
        <taxon>Pseudomonadota</taxon>
        <taxon>Alphaproteobacteria</taxon>
        <taxon>Rhodobacterales</taxon>
        <taxon>Paracoccaceae</taxon>
        <taxon>Pseudorhodobacter</taxon>
    </lineage>
</organism>
<feature type="chain" id="PRO_5020205333" evidence="7">
    <location>
        <begin position="21"/>
        <end position="232"/>
    </location>
</feature>
<dbReference type="PROSITE" id="PS51257">
    <property type="entry name" value="PROKAR_LIPOPROTEIN"/>
    <property type="match status" value="1"/>
</dbReference>
<evidence type="ECO:0000256" key="5">
    <source>
        <dbReference type="ARBA" id="ARBA00023049"/>
    </source>
</evidence>
<dbReference type="InterPro" id="IPR001915">
    <property type="entry name" value="Peptidase_M48"/>
</dbReference>
<sequence length="232" mass="24738">MRLIVAIMGLALLAGCVVPSQPVSLPPQTTAQTEPSARAKQNFLMAVNAMEPVAEQYCRALTQYQNCDFQIAIDDRPSQSPNAFQTLDTQGRPVLAFNLALIANAENVDELAFVMGHEAAHHIMGHIPQQQQSASQGAMLAGLLIAVSGGDEAAILKAQQFGASVGARRFSKGFELEADALGAELTERAGFDALRGAAYFDRLPDPGDQFLGSHPPNSARRATVQKVVNGLR</sequence>
<dbReference type="PANTHER" id="PTHR22726:SF1">
    <property type="entry name" value="METALLOENDOPEPTIDASE OMA1, MITOCHONDRIAL"/>
    <property type="match status" value="1"/>
</dbReference>
<evidence type="ECO:0000256" key="2">
    <source>
        <dbReference type="ARBA" id="ARBA00022723"/>
    </source>
</evidence>
<accession>A0A4P8EI81</accession>
<evidence type="ECO:0000256" key="4">
    <source>
        <dbReference type="ARBA" id="ARBA00022833"/>
    </source>
</evidence>
<dbReference type="Proteomes" id="UP000298631">
    <property type="component" value="Chromosome"/>
</dbReference>
<dbReference type="GO" id="GO:0046872">
    <property type="term" value="F:metal ion binding"/>
    <property type="evidence" value="ECO:0007669"/>
    <property type="project" value="UniProtKB-KW"/>
</dbReference>
<gene>
    <name evidence="9" type="ORF">EOK75_11695</name>
</gene>
<evidence type="ECO:0000256" key="3">
    <source>
        <dbReference type="ARBA" id="ARBA00022801"/>
    </source>
</evidence>
<keyword evidence="10" id="KW-1185">Reference proteome</keyword>
<keyword evidence="2" id="KW-0479">Metal-binding</keyword>
<comment type="cofactor">
    <cofactor evidence="6">
        <name>Zn(2+)</name>
        <dbReference type="ChEBI" id="CHEBI:29105"/>
    </cofactor>
    <text evidence="6">Binds 1 zinc ion per subunit.</text>
</comment>
<evidence type="ECO:0000256" key="7">
    <source>
        <dbReference type="SAM" id="SignalP"/>
    </source>
</evidence>
<evidence type="ECO:0000256" key="1">
    <source>
        <dbReference type="ARBA" id="ARBA00022670"/>
    </source>
</evidence>
<dbReference type="InterPro" id="IPR051156">
    <property type="entry name" value="Mito/Outer_Membr_Metalloprot"/>
</dbReference>
<evidence type="ECO:0000256" key="6">
    <source>
        <dbReference type="RuleBase" id="RU003983"/>
    </source>
</evidence>
<feature type="domain" description="Peptidase M48" evidence="8">
    <location>
        <begin position="69"/>
        <end position="226"/>
    </location>
</feature>
<proteinExistence type="inferred from homology"/>